<comment type="caution">
    <text evidence="2">The sequence shown here is derived from an EMBL/GenBank/DDBJ whole genome shotgun (WGS) entry which is preliminary data.</text>
</comment>
<proteinExistence type="predicted"/>
<gene>
    <name evidence="2" type="ORF">S01H1_43494</name>
</gene>
<accession>X0UML0</accession>
<keyword evidence="1" id="KW-0812">Transmembrane</keyword>
<sequence length="111" mass="13027">HEYARISLKYHVCSKCGKEKFVRFPGKDYNGKIIWKNLFKMDLLSILFLFSISFMIVSYIIDTANCREIMSEGCNYCERTNCCDYLYEQEGSKLNIELPDFNFNESTEGIT</sequence>
<evidence type="ECO:0000313" key="2">
    <source>
        <dbReference type="EMBL" id="GAG00527.1"/>
    </source>
</evidence>
<dbReference type="AlphaFoldDB" id="X0UML0"/>
<name>X0UML0_9ZZZZ</name>
<dbReference type="EMBL" id="BARS01027712">
    <property type="protein sequence ID" value="GAG00527.1"/>
    <property type="molecule type" value="Genomic_DNA"/>
</dbReference>
<reference evidence="2" key="1">
    <citation type="journal article" date="2014" name="Front. Microbiol.">
        <title>High frequency of phylogenetically diverse reductive dehalogenase-homologous genes in deep subseafloor sedimentary metagenomes.</title>
        <authorList>
            <person name="Kawai M."/>
            <person name="Futagami T."/>
            <person name="Toyoda A."/>
            <person name="Takaki Y."/>
            <person name="Nishi S."/>
            <person name="Hori S."/>
            <person name="Arai W."/>
            <person name="Tsubouchi T."/>
            <person name="Morono Y."/>
            <person name="Uchiyama I."/>
            <person name="Ito T."/>
            <person name="Fujiyama A."/>
            <person name="Inagaki F."/>
            <person name="Takami H."/>
        </authorList>
    </citation>
    <scope>NUCLEOTIDE SEQUENCE</scope>
    <source>
        <strain evidence="2">Expedition CK06-06</strain>
    </source>
</reference>
<feature type="non-terminal residue" evidence="2">
    <location>
        <position position="1"/>
    </location>
</feature>
<evidence type="ECO:0000256" key="1">
    <source>
        <dbReference type="SAM" id="Phobius"/>
    </source>
</evidence>
<keyword evidence="1" id="KW-0472">Membrane</keyword>
<protein>
    <submittedName>
        <fullName evidence="2">Uncharacterized protein</fullName>
    </submittedName>
</protein>
<keyword evidence="1" id="KW-1133">Transmembrane helix</keyword>
<organism evidence="2">
    <name type="scientific">marine sediment metagenome</name>
    <dbReference type="NCBI Taxonomy" id="412755"/>
    <lineage>
        <taxon>unclassified sequences</taxon>
        <taxon>metagenomes</taxon>
        <taxon>ecological metagenomes</taxon>
    </lineage>
</organism>
<feature type="transmembrane region" description="Helical" evidence="1">
    <location>
        <begin position="43"/>
        <end position="61"/>
    </location>
</feature>